<organism evidence="1 2">
    <name type="scientific">Monopterus albus</name>
    <name type="common">Swamp eel</name>
    <dbReference type="NCBI Taxonomy" id="43700"/>
    <lineage>
        <taxon>Eukaryota</taxon>
        <taxon>Metazoa</taxon>
        <taxon>Chordata</taxon>
        <taxon>Craniata</taxon>
        <taxon>Vertebrata</taxon>
        <taxon>Euteleostomi</taxon>
        <taxon>Actinopterygii</taxon>
        <taxon>Neopterygii</taxon>
        <taxon>Teleostei</taxon>
        <taxon>Neoteleostei</taxon>
        <taxon>Acanthomorphata</taxon>
        <taxon>Anabantaria</taxon>
        <taxon>Synbranchiformes</taxon>
        <taxon>Synbranchidae</taxon>
        <taxon>Monopterus</taxon>
    </lineage>
</organism>
<dbReference type="Gene3D" id="3.40.30.10">
    <property type="entry name" value="Glutaredoxin"/>
    <property type="match status" value="1"/>
</dbReference>
<dbReference type="InterPro" id="IPR036282">
    <property type="entry name" value="Glutathione-S-Trfase_C_sf"/>
</dbReference>
<dbReference type="AlphaFoldDB" id="A0A3Q3JUH9"/>
<dbReference type="SUPFAM" id="SSF52833">
    <property type="entry name" value="Thioredoxin-like"/>
    <property type="match status" value="1"/>
</dbReference>
<evidence type="ECO:0000313" key="2">
    <source>
        <dbReference type="Proteomes" id="UP000261600"/>
    </source>
</evidence>
<evidence type="ECO:0008006" key="3">
    <source>
        <dbReference type="Google" id="ProtNLM"/>
    </source>
</evidence>
<dbReference type="SUPFAM" id="SSF47616">
    <property type="entry name" value="GST C-terminal domain-like"/>
    <property type="match status" value="1"/>
</dbReference>
<dbReference type="InterPro" id="IPR036249">
    <property type="entry name" value="Thioredoxin-like_sf"/>
</dbReference>
<sequence>MACLPQILWQEKNKMEHKSQEVLDINPRVRLPSFKHADIIGNESYAVCFYLEVSFKSQGNKLIPDSPAEQVLMYQCIFEGLTFYEKLTKTKKLNPFISNVKPSVCERHDSALKKNREALVTELKLWKGYLQEGNKELAGDSKMSSVLFCRLSAENFPKLAEYYAQLKERPSIKASWPPRWLEHPKGQVTLKDI</sequence>
<evidence type="ECO:0000313" key="1">
    <source>
        <dbReference type="Ensembl" id="ENSMALP00000024383.1"/>
    </source>
</evidence>
<name>A0A3Q3JUH9_MONAL</name>
<keyword evidence="2" id="KW-1185">Reference proteome</keyword>
<dbReference type="Ensembl" id="ENSMALT00000024844.1">
    <property type="protein sequence ID" value="ENSMALP00000024383.1"/>
    <property type="gene ID" value="ENSMALG00000016624.1"/>
</dbReference>
<dbReference type="Gene3D" id="1.20.1050.10">
    <property type="match status" value="1"/>
</dbReference>
<dbReference type="Proteomes" id="UP000261600">
    <property type="component" value="Unplaced"/>
</dbReference>
<reference evidence="1" key="1">
    <citation type="submission" date="2025-08" db="UniProtKB">
        <authorList>
            <consortium name="Ensembl"/>
        </authorList>
    </citation>
    <scope>IDENTIFICATION</scope>
</reference>
<accession>A0A3Q3JUH9</accession>
<protein>
    <recommendedName>
        <fullName evidence="3">GST N-terminal domain-containing protein</fullName>
    </recommendedName>
</protein>
<proteinExistence type="predicted"/>
<reference evidence="1" key="2">
    <citation type="submission" date="2025-09" db="UniProtKB">
        <authorList>
            <consortium name="Ensembl"/>
        </authorList>
    </citation>
    <scope>IDENTIFICATION</scope>
</reference>